<gene>
    <name evidence="3" type="primary">PocGH01_00115700</name>
    <name evidence="3" type="ORF">POCGH01_00115700</name>
</gene>
<dbReference type="InterPro" id="IPR008780">
    <property type="entry name" value="Plasmodium_Vir"/>
</dbReference>
<dbReference type="Proteomes" id="UP000242942">
    <property type="component" value="Unassembled WGS sequence"/>
</dbReference>
<sequence>MNKSGICKCFIKSYIFFLYICISCFASQLIKKKLPTFSFYIYILIVILNLQEDFKYKLKSINHYKELDTSYKFAGSPTQCNLLRKEFPSKQGIYDFCLSLRGNLEYFDELKNLDLFTNDKCQYLNCWIHDRLLNLGFDIAGESTTIFLQILKYFTFFKLDEKCKYEFFHIDKKKYEKMKKLYDYILDFMNIKWYANTYGCSEENKEYINERRRIYQEVKVDCEKNTSQPYYCIVLKHLKEAYKNDELTSFECTKMKSSPPRAQLGETLQGAHHGDSGDLQHALGPGSDHPREFPTTSAGQTEESSFPSSTPMAVFFPFLGSLLSVFTLYRFTPMGPWLRTRFLPKKMDGTNMGEIETLESVHNDYESVNLTPHISKHLIGYNP</sequence>
<keyword evidence="4" id="KW-1185">Reference proteome</keyword>
<protein>
    <submittedName>
        <fullName evidence="3">PIR protein</fullName>
    </submittedName>
</protein>
<keyword evidence="2" id="KW-0812">Transmembrane</keyword>
<organism evidence="3 4">
    <name type="scientific">Plasmodium ovale</name>
    <name type="common">malaria parasite P. ovale</name>
    <dbReference type="NCBI Taxonomy" id="36330"/>
    <lineage>
        <taxon>Eukaryota</taxon>
        <taxon>Sar</taxon>
        <taxon>Alveolata</taxon>
        <taxon>Apicomplexa</taxon>
        <taxon>Aconoidasida</taxon>
        <taxon>Haemosporida</taxon>
        <taxon>Plasmodiidae</taxon>
        <taxon>Plasmodium</taxon>
        <taxon>Plasmodium (Plasmodium)</taxon>
    </lineage>
</organism>
<feature type="compositionally biased region" description="Polar residues" evidence="1">
    <location>
        <begin position="294"/>
        <end position="305"/>
    </location>
</feature>
<evidence type="ECO:0000313" key="3">
    <source>
        <dbReference type="EMBL" id="SBT83373.1"/>
    </source>
</evidence>
<feature type="transmembrane region" description="Helical" evidence="2">
    <location>
        <begin position="9"/>
        <end position="28"/>
    </location>
</feature>
<evidence type="ECO:0000256" key="1">
    <source>
        <dbReference type="SAM" id="MobiDB-lite"/>
    </source>
</evidence>
<feature type="region of interest" description="Disordered" evidence="1">
    <location>
        <begin position="256"/>
        <end position="305"/>
    </location>
</feature>
<dbReference type="VEuPathDB" id="PlasmoDB:POWCR01_000079800"/>
<dbReference type="VEuPathDB" id="PlasmoDB:PocGH01_00115700"/>
<evidence type="ECO:0000313" key="4">
    <source>
        <dbReference type="Proteomes" id="UP000242942"/>
    </source>
</evidence>
<dbReference type="OrthoDB" id="10329481at2759"/>
<keyword evidence="2" id="KW-1133">Transmembrane helix</keyword>
<evidence type="ECO:0000256" key="2">
    <source>
        <dbReference type="SAM" id="Phobius"/>
    </source>
</evidence>
<name>A0A1D3JCH9_PLAOA</name>
<accession>A0A1D3JCH9</accession>
<reference evidence="3 4" key="1">
    <citation type="submission" date="2016-06" db="EMBL/GenBank/DDBJ databases">
        <authorList>
            <consortium name="Pathogen Informatics"/>
        </authorList>
    </citation>
    <scope>NUCLEOTIDE SEQUENCE [LARGE SCALE GENOMIC DNA]</scope>
    <source>
        <strain evidence="3">PocGH01</strain>
    </source>
</reference>
<dbReference type="EMBL" id="FLRI01000097">
    <property type="protein sequence ID" value="SBT83373.1"/>
    <property type="molecule type" value="Genomic_DNA"/>
</dbReference>
<dbReference type="Pfam" id="PF05795">
    <property type="entry name" value="Plasmodium_Vir"/>
    <property type="match status" value="1"/>
</dbReference>
<keyword evidence="2" id="KW-0472">Membrane</keyword>
<proteinExistence type="predicted"/>
<dbReference type="AlphaFoldDB" id="A0A1D3JCH9"/>